<proteinExistence type="predicted"/>
<comment type="caution">
    <text evidence="1">The sequence shown here is derived from an EMBL/GenBank/DDBJ whole genome shotgun (WGS) entry which is preliminary data.</text>
</comment>
<evidence type="ECO:0000313" key="2">
    <source>
        <dbReference type="Proteomes" id="UP000045039"/>
    </source>
</evidence>
<sequence>MDAVSGGNVESLTVRAQPKQPQAINVNLMTKYANC</sequence>
<gene>
    <name evidence="1" type="ORF">PAERUG_P19_London_7_VIM_2_05_10_05402</name>
</gene>
<reference evidence="2" key="1">
    <citation type="submission" date="2015-06" db="EMBL/GenBank/DDBJ databases">
        <authorList>
            <person name="Radhakrishnan Rajesh"/>
            <person name="Underwood Anthony"/>
            <person name="Al-Shahib Ali"/>
        </authorList>
    </citation>
    <scope>NUCLEOTIDE SEQUENCE [LARGE SCALE GENOMIC DNA]</scope>
    <source>
        <strain evidence="2">P19_London_7_VIM_2_05_10</strain>
    </source>
</reference>
<evidence type="ECO:0000313" key="1">
    <source>
        <dbReference type="EMBL" id="CRP74094.1"/>
    </source>
</evidence>
<accession>A0A0G4VE61</accession>
<dbReference type="EMBL" id="CVVU01000240">
    <property type="protein sequence ID" value="CRP74094.1"/>
    <property type="molecule type" value="Genomic_DNA"/>
</dbReference>
<organism evidence="1 2">
    <name type="scientific">Pseudomonas aeruginosa</name>
    <dbReference type="NCBI Taxonomy" id="287"/>
    <lineage>
        <taxon>Bacteria</taxon>
        <taxon>Pseudomonadati</taxon>
        <taxon>Pseudomonadota</taxon>
        <taxon>Gammaproteobacteria</taxon>
        <taxon>Pseudomonadales</taxon>
        <taxon>Pseudomonadaceae</taxon>
        <taxon>Pseudomonas</taxon>
    </lineage>
</organism>
<dbReference type="Proteomes" id="UP000045039">
    <property type="component" value="Unassembled WGS sequence"/>
</dbReference>
<name>A0A0G4VE61_PSEAI</name>
<protein>
    <submittedName>
        <fullName evidence="1">Uncharacterized protein</fullName>
    </submittedName>
</protein>
<dbReference type="AlphaFoldDB" id="A0A0G4VE61"/>